<keyword evidence="1" id="KW-0472">Membrane</keyword>
<feature type="transmembrane region" description="Helical" evidence="1">
    <location>
        <begin position="7"/>
        <end position="29"/>
    </location>
</feature>
<dbReference type="AlphaFoldDB" id="A0A2J8B4U7"/>
<keyword evidence="1" id="KW-1133">Transmembrane helix</keyword>
<comment type="caution">
    <text evidence="3">The sequence shown here is derived from an EMBL/GenBank/DDBJ whole genome shotgun (WGS) entry which is preliminary data.</text>
</comment>
<sequence length="287" mass="31774">MNRLKKLNVAVIASILVACGLTLAFIGIFNGGLTLLRNIYIPRILDINIGPDKKQFEMTVGVVEPFTTELEPYSELKIDSDFSTVELRPSADAKFRLTYDGKKDFLHYKLTGKMLEVSEVTDETHIRPFYHRRRKGSMLILEIPQGYLDKIDLHVDLGKLMINNIKTNCLIASAAMGEITFKNLEVNDSMDVDVNLGKISGSMVRAVDKVYDIKSNADLGKIYVDKAFINATTENTGSAAAAVDSSKGEGKVEDMFSSKGKMVRIKLSANLGSINVEAVYKKPEQPN</sequence>
<proteinExistence type="predicted"/>
<dbReference type="Pfam" id="PF13349">
    <property type="entry name" value="DUF4097"/>
    <property type="match status" value="1"/>
</dbReference>
<evidence type="ECO:0000313" key="4">
    <source>
        <dbReference type="Proteomes" id="UP000236394"/>
    </source>
</evidence>
<keyword evidence="1" id="KW-0812">Transmembrane</keyword>
<protein>
    <recommendedName>
        <fullName evidence="2">DUF4097 domain-containing protein</fullName>
    </recommendedName>
</protein>
<dbReference type="Proteomes" id="UP000236394">
    <property type="component" value="Unassembled WGS sequence"/>
</dbReference>
<dbReference type="EMBL" id="NBZD01000001">
    <property type="protein sequence ID" value="PNH19776.1"/>
    <property type="molecule type" value="Genomic_DNA"/>
</dbReference>
<evidence type="ECO:0000313" key="3">
    <source>
        <dbReference type="EMBL" id="PNH19776.1"/>
    </source>
</evidence>
<accession>A0A2J8B4U7</accession>
<evidence type="ECO:0000256" key="1">
    <source>
        <dbReference type="SAM" id="Phobius"/>
    </source>
</evidence>
<dbReference type="RefSeq" id="WP_012993324.1">
    <property type="nucleotide sequence ID" value="NZ_NBZD01000001.1"/>
</dbReference>
<evidence type="ECO:0000259" key="2">
    <source>
        <dbReference type="Pfam" id="PF13349"/>
    </source>
</evidence>
<feature type="domain" description="DUF4097" evidence="2">
    <location>
        <begin position="74"/>
        <end position="216"/>
    </location>
</feature>
<gene>
    <name evidence="3" type="ORF">B7R76_02550</name>
</gene>
<dbReference type="PROSITE" id="PS51257">
    <property type="entry name" value="PROKAR_LIPOPROTEIN"/>
    <property type="match status" value="1"/>
</dbReference>
<name>A0A2J8B4U7_9FIRM</name>
<dbReference type="InterPro" id="IPR025164">
    <property type="entry name" value="Toastrack_DUF4097"/>
</dbReference>
<organism evidence="3 4">
    <name type="scientific">Mageeibacillus indolicus</name>
    <dbReference type="NCBI Taxonomy" id="884684"/>
    <lineage>
        <taxon>Bacteria</taxon>
        <taxon>Bacillati</taxon>
        <taxon>Bacillota</taxon>
        <taxon>Clostridia</taxon>
        <taxon>Eubacteriales</taxon>
        <taxon>Oscillospiraceae</taxon>
        <taxon>Mageeibacillus</taxon>
    </lineage>
</organism>
<reference evidence="4" key="1">
    <citation type="submission" date="2017-04" db="EMBL/GenBank/DDBJ databases">
        <authorList>
            <person name="Bumgarner R.E."/>
            <person name="Fredricks D.N."/>
            <person name="Srinivasan S."/>
        </authorList>
    </citation>
    <scope>NUCLEOTIDE SEQUENCE [LARGE SCALE GENOMIC DNA]</scope>
    <source>
        <strain evidence="4">KA00405</strain>
    </source>
</reference>